<gene>
    <name evidence="2" type="ORF">HJG52_19570</name>
</gene>
<evidence type="ECO:0000256" key="1">
    <source>
        <dbReference type="SAM" id="Phobius"/>
    </source>
</evidence>
<keyword evidence="3" id="KW-1185">Reference proteome</keyword>
<protein>
    <submittedName>
        <fullName evidence="2">Uncharacterized protein</fullName>
    </submittedName>
</protein>
<dbReference type="EMBL" id="JABEPQ010000007">
    <property type="protein sequence ID" value="NNM48191.1"/>
    <property type="molecule type" value="Genomic_DNA"/>
</dbReference>
<evidence type="ECO:0000313" key="2">
    <source>
        <dbReference type="EMBL" id="NNM48191.1"/>
    </source>
</evidence>
<keyword evidence="1" id="KW-0812">Transmembrane</keyword>
<feature type="transmembrane region" description="Helical" evidence="1">
    <location>
        <begin position="13"/>
        <end position="36"/>
    </location>
</feature>
<accession>A0A849HP56</accession>
<dbReference type="AlphaFoldDB" id="A0A849HP56"/>
<name>A0A849HP56_9MICO</name>
<organism evidence="2 3">
    <name type="scientific">Knoellia koreensis</name>
    <dbReference type="NCBI Taxonomy" id="2730921"/>
    <lineage>
        <taxon>Bacteria</taxon>
        <taxon>Bacillati</taxon>
        <taxon>Actinomycetota</taxon>
        <taxon>Actinomycetes</taxon>
        <taxon>Micrococcales</taxon>
        <taxon>Intrasporangiaceae</taxon>
        <taxon>Knoellia</taxon>
    </lineage>
</organism>
<proteinExistence type="predicted"/>
<sequence length="67" mass="6919">MYAAIWRALPGPLVVRALIALVLVAAVVAVLFLWVFPHVAPYMPFNDNTVDTSGAARAAGAAAGGAR</sequence>
<dbReference type="Proteomes" id="UP000588586">
    <property type="component" value="Unassembled WGS sequence"/>
</dbReference>
<keyword evidence="1" id="KW-1133">Transmembrane helix</keyword>
<keyword evidence="1" id="KW-0472">Membrane</keyword>
<evidence type="ECO:0000313" key="3">
    <source>
        <dbReference type="Proteomes" id="UP000588586"/>
    </source>
</evidence>
<reference evidence="2 3" key="1">
    <citation type="submission" date="2020-04" db="EMBL/GenBank/DDBJ databases">
        <title>Knoellia sp. isolate from air conditioner.</title>
        <authorList>
            <person name="Chea S."/>
            <person name="Kim D.-U."/>
        </authorList>
    </citation>
    <scope>NUCLEOTIDE SEQUENCE [LARGE SCALE GENOMIC DNA]</scope>
    <source>
        <strain evidence="2 3">DB2414S</strain>
    </source>
</reference>
<comment type="caution">
    <text evidence="2">The sequence shown here is derived from an EMBL/GenBank/DDBJ whole genome shotgun (WGS) entry which is preliminary data.</text>
</comment>